<evidence type="ECO:0000256" key="1">
    <source>
        <dbReference type="ARBA" id="ARBA00004651"/>
    </source>
</evidence>
<feature type="transmembrane region" description="Helical" evidence="7">
    <location>
        <begin position="12"/>
        <end position="37"/>
    </location>
</feature>
<feature type="transmembrane region" description="Helical" evidence="7">
    <location>
        <begin position="258"/>
        <end position="277"/>
    </location>
</feature>
<sequence>MRWLKTYPREIQVFLLASLLNAAGGSLMWPLVTLFVYQELGRPMQDAGLVVLLQSLGGIIGQLLGGALYHRLGVRRLIVGSLLLNGAFLFTLPAVSSHFPLFMGAMVFIGLFNSMSMPAIQAFIGFRFADRRGELFNIVYVANNIGVALGTALCGVLADISYYLSFVINGISCVGFAIFFFVYLGKIGTADPSQIDDNNPGRPKSAPGERTGWLLRQVRVYLFMGIATMFLWLGNSIWNTGVSPHIVSSGLLISYYSLLWTLNGVLIFAGQPFVNLVRRLFARTAQAQMTASAVFYLLGYIVILTYPGYPAFVIAMVLTTFGEMLISPAIPSFVSERTGAYAPFYLGVAGGIGAVGRVIGPYVMGVFYDRGGLMPVTWVAVAAAILSLLFYMVHSAAQRHGAQLQPRQ</sequence>
<evidence type="ECO:0000256" key="5">
    <source>
        <dbReference type="ARBA" id="ARBA00022989"/>
    </source>
</evidence>
<evidence type="ECO:0000256" key="2">
    <source>
        <dbReference type="ARBA" id="ARBA00022448"/>
    </source>
</evidence>
<feature type="transmembrane region" description="Helical" evidence="7">
    <location>
        <begin position="164"/>
        <end position="184"/>
    </location>
</feature>
<feature type="domain" description="Major facilitator superfamily (MFS) profile" evidence="8">
    <location>
        <begin position="10"/>
        <end position="399"/>
    </location>
</feature>
<name>A0ABU1ITW5_9BACL</name>
<evidence type="ECO:0000259" key="8">
    <source>
        <dbReference type="PROSITE" id="PS50850"/>
    </source>
</evidence>
<keyword evidence="6 7" id="KW-0472">Membrane</keyword>
<dbReference type="Gene3D" id="1.20.1250.20">
    <property type="entry name" value="MFS general substrate transporter like domains"/>
    <property type="match status" value="1"/>
</dbReference>
<evidence type="ECO:0000313" key="10">
    <source>
        <dbReference type="Proteomes" id="UP001185028"/>
    </source>
</evidence>
<dbReference type="RefSeq" id="WP_188774207.1">
    <property type="nucleotide sequence ID" value="NZ_BMMB01000002.1"/>
</dbReference>
<evidence type="ECO:0000256" key="6">
    <source>
        <dbReference type="ARBA" id="ARBA00023136"/>
    </source>
</evidence>
<evidence type="ECO:0000256" key="7">
    <source>
        <dbReference type="SAM" id="Phobius"/>
    </source>
</evidence>
<feature type="transmembrane region" description="Helical" evidence="7">
    <location>
        <begin position="342"/>
        <end position="364"/>
    </location>
</feature>
<keyword evidence="2" id="KW-0813">Transport</keyword>
<feature type="transmembrane region" description="Helical" evidence="7">
    <location>
        <begin position="376"/>
        <end position="397"/>
    </location>
</feature>
<keyword evidence="3" id="KW-1003">Cell membrane</keyword>
<keyword evidence="4 7" id="KW-0812">Transmembrane</keyword>
<keyword evidence="10" id="KW-1185">Reference proteome</keyword>
<dbReference type="EMBL" id="JAVDQH010000002">
    <property type="protein sequence ID" value="MDR6242702.1"/>
    <property type="molecule type" value="Genomic_DNA"/>
</dbReference>
<gene>
    <name evidence="9" type="ORF">JOC58_000586</name>
</gene>
<dbReference type="Pfam" id="PF07690">
    <property type="entry name" value="MFS_1"/>
    <property type="match status" value="1"/>
</dbReference>
<dbReference type="Proteomes" id="UP001185028">
    <property type="component" value="Unassembled WGS sequence"/>
</dbReference>
<proteinExistence type="predicted"/>
<dbReference type="InterPro" id="IPR050171">
    <property type="entry name" value="MFS_Transporters"/>
</dbReference>
<accession>A0ABU1ITW5</accession>
<protein>
    <submittedName>
        <fullName evidence="9">MFS family permease</fullName>
    </submittedName>
</protein>
<feature type="transmembrane region" description="Helical" evidence="7">
    <location>
        <begin position="138"/>
        <end position="158"/>
    </location>
</feature>
<comment type="subcellular location">
    <subcellularLocation>
        <location evidence="1">Cell membrane</location>
        <topology evidence="1">Multi-pass membrane protein</topology>
    </subcellularLocation>
</comment>
<feature type="transmembrane region" description="Helical" evidence="7">
    <location>
        <begin position="220"/>
        <end position="238"/>
    </location>
</feature>
<dbReference type="InterPro" id="IPR036259">
    <property type="entry name" value="MFS_trans_sf"/>
</dbReference>
<feature type="transmembrane region" description="Helical" evidence="7">
    <location>
        <begin position="77"/>
        <end position="95"/>
    </location>
</feature>
<evidence type="ECO:0000313" key="9">
    <source>
        <dbReference type="EMBL" id="MDR6242702.1"/>
    </source>
</evidence>
<dbReference type="PANTHER" id="PTHR23517">
    <property type="entry name" value="RESISTANCE PROTEIN MDTM, PUTATIVE-RELATED-RELATED"/>
    <property type="match status" value="1"/>
</dbReference>
<feature type="transmembrane region" description="Helical" evidence="7">
    <location>
        <begin position="101"/>
        <end position="126"/>
    </location>
</feature>
<keyword evidence="5 7" id="KW-1133">Transmembrane helix</keyword>
<reference evidence="9 10" key="1">
    <citation type="submission" date="2023-07" db="EMBL/GenBank/DDBJ databases">
        <title>Genomic Encyclopedia of Type Strains, Phase IV (KMG-IV): sequencing the most valuable type-strain genomes for metagenomic binning, comparative biology and taxonomic classification.</title>
        <authorList>
            <person name="Goeker M."/>
        </authorList>
    </citation>
    <scope>NUCLEOTIDE SEQUENCE [LARGE SCALE GENOMIC DNA]</scope>
    <source>
        <strain evidence="9 10">DSM 22170</strain>
    </source>
</reference>
<comment type="caution">
    <text evidence="9">The sequence shown here is derived from an EMBL/GenBank/DDBJ whole genome shotgun (WGS) entry which is preliminary data.</text>
</comment>
<feature type="transmembrane region" description="Helical" evidence="7">
    <location>
        <begin position="289"/>
        <end position="306"/>
    </location>
</feature>
<evidence type="ECO:0000256" key="3">
    <source>
        <dbReference type="ARBA" id="ARBA00022475"/>
    </source>
</evidence>
<dbReference type="InterPro" id="IPR011701">
    <property type="entry name" value="MFS"/>
</dbReference>
<evidence type="ECO:0000256" key="4">
    <source>
        <dbReference type="ARBA" id="ARBA00022692"/>
    </source>
</evidence>
<dbReference type="InterPro" id="IPR020846">
    <property type="entry name" value="MFS_dom"/>
</dbReference>
<dbReference type="PANTHER" id="PTHR23517:SF10">
    <property type="entry name" value="MAJOR FACILITATOR SUPERFAMILY (MFS) PROFILE DOMAIN-CONTAINING PROTEIN"/>
    <property type="match status" value="1"/>
</dbReference>
<dbReference type="SUPFAM" id="SSF103473">
    <property type="entry name" value="MFS general substrate transporter"/>
    <property type="match status" value="1"/>
</dbReference>
<dbReference type="PROSITE" id="PS50850">
    <property type="entry name" value="MFS"/>
    <property type="match status" value="1"/>
</dbReference>
<feature type="transmembrane region" description="Helical" evidence="7">
    <location>
        <begin position="49"/>
        <end position="70"/>
    </location>
</feature>
<organism evidence="9 10">
    <name type="scientific">Paenibacillus hunanensis</name>
    <dbReference type="NCBI Taxonomy" id="539262"/>
    <lineage>
        <taxon>Bacteria</taxon>
        <taxon>Bacillati</taxon>
        <taxon>Bacillota</taxon>
        <taxon>Bacilli</taxon>
        <taxon>Bacillales</taxon>
        <taxon>Paenibacillaceae</taxon>
        <taxon>Paenibacillus</taxon>
    </lineage>
</organism>